<feature type="compositionally biased region" description="Basic and acidic residues" evidence="1">
    <location>
        <begin position="10"/>
        <end position="25"/>
    </location>
</feature>
<protein>
    <submittedName>
        <fullName evidence="2">Pyridoxal biosynthesis protein PDX1.3-like</fullName>
    </submittedName>
</protein>
<sequence length="50" mass="5116">MDPPSLRQSRVQERRSGEAGKRDCIGSDSLSGPECAGGGELQVGGGDGRV</sequence>
<reference evidence="2 3" key="1">
    <citation type="submission" date="2019-09" db="EMBL/GenBank/DDBJ databases">
        <authorList>
            <person name="Ou C."/>
        </authorList>
    </citation>
    <scope>NUCLEOTIDE SEQUENCE [LARGE SCALE GENOMIC DNA]</scope>
    <source>
        <strain evidence="2">S2</strain>
        <tissue evidence="2">Leaf</tissue>
    </source>
</reference>
<organism evidence="2 3">
    <name type="scientific">Pyrus ussuriensis x Pyrus communis</name>
    <dbReference type="NCBI Taxonomy" id="2448454"/>
    <lineage>
        <taxon>Eukaryota</taxon>
        <taxon>Viridiplantae</taxon>
        <taxon>Streptophyta</taxon>
        <taxon>Embryophyta</taxon>
        <taxon>Tracheophyta</taxon>
        <taxon>Spermatophyta</taxon>
        <taxon>Magnoliopsida</taxon>
        <taxon>eudicotyledons</taxon>
        <taxon>Gunneridae</taxon>
        <taxon>Pentapetalae</taxon>
        <taxon>rosids</taxon>
        <taxon>fabids</taxon>
        <taxon>Rosales</taxon>
        <taxon>Rosaceae</taxon>
        <taxon>Amygdaloideae</taxon>
        <taxon>Maleae</taxon>
        <taxon>Pyrus</taxon>
    </lineage>
</organism>
<gene>
    <name evidence="2" type="ORF">D8674_006229</name>
</gene>
<evidence type="ECO:0000256" key="1">
    <source>
        <dbReference type="SAM" id="MobiDB-lite"/>
    </source>
</evidence>
<name>A0A5N5FZE4_9ROSA</name>
<dbReference type="Proteomes" id="UP000327157">
    <property type="component" value="Chromosome 11"/>
</dbReference>
<accession>A0A5N5FZE4</accession>
<feature type="compositionally biased region" description="Gly residues" evidence="1">
    <location>
        <begin position="35"/>
        <end position="50"/>
    </location>
</feature>
<comment type="caution">
    <text evidence="2">The sequence shown here is derived from an EMBL/GenBank/DDBJ whole genome shotgun (WGS) entry which is preliminary data.</text>
</comment>
<reference evidence="3" key="2">
    <citation type="submission" date="2019-10" db="EMBL/GenBank/DDBJ databases">
        <title>A de novo genome assembly of a pear dwarfing rootstock.</title>
        <authorList>
            <person name="Wang F."/>
            <person name="Wang J."/>
            <person name="Li S."/>
            <person name="Zhang Y."/>
            <person name="Fang M."/>
            <person name="Ma L."/>
            <person name="Zhao Y."/>
            <person name="Jiang S."/>
        </authorList>
    </citation>
    <scope>NUCLEOTIDE SEQUENCE [LARGE SCALE GENOMIC DNA]</scope>
</reference>
<keyword evidence="3" id="KW-1185">Reference proteome</keyword>
<dbReference type="EMBL" id="SMOL01000559">
    <property type="protein sequence ID" value="KAB2606512.1"/>
    <property type="molecule type" value="Genomic_DNA"/>
</dbReference>
<dbReference type="AlphaFoldDB" id="A0A5N5FZE4"/>
<evidence type="ECO:0000313" key="3">
    <source>
        <dbReference type="Proteomes" id="UP000327157"/>
    </source>
</evidence>
<evidence type="ECO:0000313" key="2">
    <source>
        <dbReference type="EMBL" id="KAB2606512.1"/>
    </source>
</evidence>
<feature type="region of interest" description="Disordered" evidence="1">
    <location>
        <begin position="1"/>
        <end position="50"/>
    </location>
</feature>
<proteinExistence type="predicted"/>
<reference evidence="2 3" key="3">
    <citation type="submission" date="2019-11" db="EMBL/GenBank/DDBJ databases">
        <title>A de novo genome assembly of a pear dwarfing rootstock.</title>
        <authorList>
            <person name="Wang F."/>
            <person name="Wang J."/>
            <person name="Li S."/>
            <person name="Zhang Y."/>
            <person name="Fang M."/>
            <person name="Ma L."/>
            <person name="Zhao Y."/>
            <person name="Jiang S."/>
        </authorList>
    </citation>
    <scope>NUCLEOTIDE SEQUENCE [LARGE SCALE GENOMIC DNA]</scope>
    <source>
        <strain evidence="2">S2</strain>
        <tissue evidence="2">Leaf</tissue>
    </source>
</reference>